<keyword evidence="1" id="KW-1133">Transmembrane helix</keyword>
<keyword evidence="1" id="KW-0812">Transmembrane</keyword>
<evidence type="ECO:0000313" key="3">
    <source>
        <dbReference type="Proteomes" id="UP000698059"/>
    </source>
</evidence>
<sequence>MRLIFLCIQEAFANILATPWRFFVLAIIAVLSFGFLGAREAQFYESMLREHREAVDAGGRAYLVSAADAGVGESGGVSGQECGALRSIGEIVKQSGGIAASDSVVVDEQPAGVFASFLATSGALEILGFRPVYDSSLYVGAGAADELGLGPDHRVNIAGRSSSVSLGSASPRAESASRAIVFVEVGSAVQGQCLVEFSRDIDRALASVILSTEFTGPVIVAPLTDVAVPDLESVQAGRPDRLLWLAPAVFFSLVTALMLRMRSRELALYSTCGAPRVGLVVIGAAEAALTILPSLASTLLTIHHVADGSLVALQQALLRGGASYLACLALVVLVASLTVPRNGREFDLLRRSE</sequence>
<comment type="caution">
    <text evidence="2">The sequence shown here is derived from an EMBL/GenBank/DDBJ whole genome shotgun (WGS) entry which is preliminary data.</text>
</comment>
<feature type="transmembrane region" description="Helical" evidence="1">
    <location>
        <begin position="242"/>
        <end position="259"/>
    </location>
</feature>
<evidence type="ECO:0000313" key="2">
    <source>
        <dbReference type="EMBL" id="MBM7479019.1"/>
    </source>
</evidence>
<evidence type="ECO:0000256" key="1">
    <source>
        <dbReference type="SAM" id="Phobius"/>
    </source>
</evidence>
<dbReference type="Proteomes" id="UP000698059">
    <property type="component" value="Unassembled WGS sequence"/>
</dbReference>
<reference evidence="2 3" key="1">
    <citation type="submission" date="2021-01" db="EMBL/GenBank/DDBJ databases">
        <title>Sequencing the genomes of 1000 actinobacteria strains.</title>
        <authorList>
            <person name="Klenk H.-P."/>
        </authorList>
    </citation>
    <scope>NUCLEOTIDE SEQUENCE [LARGE SCALE GENOMIC DNA]</scope>
    <source>
        <strain evidence="2 3">DSM 46000</strain>
    </source>
</reference>
<feature type="transmembrane region" description="Helical" evidence="1">
    <location>
        <begin position="322"/>
        <end position="340"/>
    </location>
</feature>
<name>A0ABS2LF16_9CELL</name>
<evidence type="ECO:0008006" key="4">
    <source>
        <dbReference type="Google" id="ProtNLM"/>
    </source>
</evidence>
<accession>A0ABS2LF16</accession>
<dbReference type="EMBL" id="JAFBBO010000001">
    <property type="protein sequence ID" value="MBM7479019.1"/>
    <property type="molecule type" value="Genomic_DNA"/>
</dbReference>
<gene>
    <name evidence="2" type="ORF">JOD49_001939</name>
</gene>
<organism evidence="2 3">
    <name type="scientific">Oerskovia jenensis</name>
    <dbReference type="NCBI Taxonomy" id="162169"/>
    <lineage>
        <taxon>Bacteria</taxon>
        <taxon>Bacillati</taxon>
        <taxon>Actinomycetota</taxon>
        <taxon>Actinomycetes</taxon>
        <taxon>Micrococcales</taxon>
        <taxon>Cellulomonadaceae</taxon>
        <taxon>Oerskovia</taxon>
    </lineage>
</organism>
<feature type="transmembrane region" description="Helical" evidence="1">
    <location>
        <begin position="279"/>
        <end position="302"/>
    </location>
</feature>
<keyword evidence="3" id="KW-1185">Reference proteome</keyword>
<dbReference type="RefSeq" id="WP_205307017.1">
    <property type="nucleotide sequence ID" value="NZ_BAAAVF010000009.1"/>
</dbReference>
<protein>
    <recommendedName>
        <fullName evidence="4">ABC transporter permease</fullName>
    </recommendedName>
</protein>
<feature type="transmembrane region" description="Helical" evidence="1">
    <location>
        <begin position="204"/>
        <end position="222"/>
    </location>
</feature>
<keyword evidence="1" id="KW-0472">Membrane</keyword>
<proteinExistence type="predicted"/>
<feature type="transmembrane region" description="Helical" evidence="1">
    <location>
        <begin position="23"/>
        <end position="41"/>
    </location>
</feature>